<dbReference type="Proteomes" id="UP001320702">
    <property type="component" value="Unassembled WGS sequence"/>
</dbReference>
<protein>
    <submittedName>
        <fullName evidence="1">Uncharacterized protein</fullName>
    </submittedName>
</protein>
<evidence type="ECO:0000313" key="2">
    <source>
        <dbReference type="Proteomes" id="UP001320702"/>
    </source>
</evidence>
<reference evidence="1 2" key="1">
    <citation type="submission" date="2022-04" db="EMBL/GenBank/DDBJ databases">
        <title>Paracoccus sp. YLB-12 draft genome sequence.</title>
        <authorList>
            <person name="Yu L."/>
        </authorList>
    </citation>
    <scope>NUCLEOTIDE SEQUENCE [LARGE SCALE GENOMIC DNA]</scope>
    <source>
        <strain evidence="1 2">YLB-12</strain>
    </source>
</reference>
<gene>
    <name evidence="1" type="ORF">MU516_17890</name>
</gene>
<comment type="caution">
    <text evidence="1">The sequence shown here is derived from an EMBL/GenBank/DDBJ whole genome shotgun (WGS) entry which is preliminary data.</text>
</comment>
<accession>A0ABT2KFF8</accession>
<dbReference type="EMBL" id="JANAVZ010000017">
    <property type="protein sequence ID" value="MCT4334724.1"/>
    <property type="molecule type" value="Genomic_DNA"/>
</dbReference>
<name>A0ABT2KFF8_9RHOB</name>
<dbReference type="RefSeq" id="WP_209057965.1">
    <property type="nucleotide sequence ID" value="NZ_JANAVZ010000017.1"/>
</dbReference>
<proteinExistence type="predicted"/>
<organism evidence="1 2">
    <name type="scientific">Paracoccus maritimus</name>
    <dbReference type="NCBI Taxonomy" id="2933292"/>
    <lineage>
        <taxon>Bacteria</taxon>
        <taxon>Pseudomonadati</taxon>
        <taxon>Pseudomonadota</taxon>
        <taxon>Alphaproteobacteria</taxon>
        <taxon>Rhodobacterales</taxon>
        <taxon>Paracoccaceae</taxon>
        <taxon>Paracoccus</taxon>
    </lineage>
</organism>
<evidence type="ECO:0000313" key="1">
    <source>
        <dbReference type="EMBL" id="MCT4334724.1"/>
    </source>
</evidence>
<keyword evidence="2" id="KW-1185">Reference proteome</keyword>
<sequence length="66" mass="7483">MEAVHLIVIAILNERQRRRNPPDRRHARQCAKDAIAKAQLAEVESCLSRLTGLENRIWAPGGAVRR</sequence>